<evidence type="ECO:0000259" key="1">
    <source>
        <dbReference type="Pfam" id="PF07045"/>
    </source>
</evidence>
<dbReference type="InterPro" id="IPR010753">
    <property type="entry name" value="DUF1330"/>
</dbReference>
<evidence type="ECO:0000313" key="3">
    <source>
        <dbReference type="Proteomes" id="UP000778262"/>
    </source>
</evidence>
<dbReference type="RefSeq" id="WP_007749834.1">
    <property type="nucleotide sequence ID" value="NZ_CP101591.1"/>
</dbReference>
<sequence>MNKGYLVAHVTITDPAAYAHYADAAAKAMQEFNPTVVAWSGQYENLEGEAHEKHVIFEFASFDDARRFYHSPAYQAARTMRSGAATGTFVLIEGASA</sequence>
<dbReference type="Gene3D" id="3.30.70.100">
    <property type="match status" value="1"/>
</dbReference>
<dbReference type="Pfam" id="PF07045">
    <property type="entry name" value="DUF1330"/>
    <property type="match status" value="1"/>
</dbReference>
<protein>
    <submittedName>
        <fullName evidence="2">DUF1330 domain-containing protein</fullName>
    </submittedName>
</protein>
<organism evidence="2 3">
    <name type="scientific">Cronobacter dublinensis</name>
    <dbReference type="NCBI Taxonomy" id="413497"/>
    <lineage>
        <taxon>Bacteria</taxon>
        <taxon>Pseudomonadati</taxon>
        <taxon>Pseudomonadota</taxon>
        <taxon>Gammaproteobacteria</taxon>
        <taxon>Enterobacterales</taxon>
        <taxon>Enterobacteriaceae</taxon>
        <taxon>Cronobacter</taxon>
    </lineage>
</organism>
<name>A0A9Q4XLS3_9ENTR</name>
<dbReference type="EMBL" id="RPBY01000001">
    <property type="protein sequence ID" value="NCH86082.1"/>
    <property type="molecule type" value="Genomic_DNA"/>
</dbReference>
<dbReference type="PANTHER" id="PTHR41521:SF4">
    <property type="entry name" value="BLR0684 PROTEIN"/>
    <property type="match status" value="1"/>
</dbReference>
<accession>A0A9Q4XLS3</accession>
<gene>
    <name evidence="2" type="ORF">EHJ13_01200</name>
</gene>
<proteinExistence type="predicted"/>
<comment type="caution">
    <text evidence="2">The sequence shown here is derived from an EMBL/GenBank/DDBJ whole genome shotgun (WGS) entry which is preliminary data.</text>
</comment>
<dbReference type="InterPro" id="IPR011008">
    <property type="entry name" value="Dimeric_a/b-barrel"/>
</dbReference>
<dbReference type="SUPFAM" id="SSF54909">
    <property type="entry name" value="Dimeric alpha+beta barrel"/>
    <property type="match status" value="1"/>
</dbReference>
<dbReference type="Proteomes" id="UP000778262">
    <property type="component" value="Unassembled WGS sequence"/>
</dbReference>
<dbReference type="AlphaFoldDB" id="A0A9Q4XLS3"/>
<dbReference type="PANTHER" id="PTHR41521">
    <property type="match status" value="1"/>
</dbReference>
<reference evidence="2" key="1">
    <citation type="submission" date="2018-11" db="EMBL/GenBank/DDBJ databases">
        <title>Genomics analysis of Putative Virulence Factors on Adhesion and Cytotoxicity for Cronobacter spp.</title>
        <authorList>
            <person name="Cui J."/>
        </authorList>
    </citation>
    <scope>NUCLEOTIDE SEQUENCE</scope>
    <source>
        <strain evidence="2">SD69</strain>
    </source>
</reference>
<evidence type="ECO:0000313" key="2">
    <source>
        <dbReference type="EMBL" id="NCH86082.1"/>
    </source>
</evidence>
<feature type="domain" description="DUF1330" evidence="1">
    <location>
        <begin position="3"/>
        <end position="94"/>
    </location>
</feature>